<dbReference type="AlphaFoldDB" id="A0A8E1W8V9"/>
<dbReference type="EMBL" id="JACJHR010000170">
    <property type="protein sequence ID" value="MBB2506350.1"/>
    <property type="molecule type" value="Genomic_DNA"/>
</dbReference>
<evidence type="ECO:0000313" key="4">
    <source>
        <dbReference type="EMBL" id="MBB2506350.1"/>
    </source>
</evidence>
<dbReference type="GO" id="GO:0006281">
    <property type="term" value="P:DNA repair"/>
    <property type="evidence" value="ECO:0007669"/>
    <property type="project" value="InterPro"/>
</dbReference>
<dbReference type="CDD" id="cd07971">
    <property type="entry name" value="OBF_DNA_ligase_LigD"/>
    <property type="match status" value="1"/>
</dbReference>
<comment type="caution">
    <text evidence="4">The sequence shown here is derived from an EMBL/GenBank/DDBJ whole genome shotgun (WGS) entry which is preliminary data.</text>
</comment>
<dbReference type="InterPro" id="IPR012340">
    <property type="entry name" value="NA-bd_OB-fold"/>
</dbReference>
<dbReference type="GO" id="GO:0003910">
    <property type="term" value="F:DNA ligase (ATP) activity"/>
    <property type="evidence" value="ECO:0007669"/>
    <property type="project" value="UniProtKB-EC"/>
</dbReference>
<dbReference type="Proteomes" id="UP000550260">
    <property type="component" value="Unassembled WGS sequence"/>
</dbReference>
<accession>A0A8E1W8V9</accession>
<dbReference type="Pfam" id="PF04679">
    <property type="entry name" value="DNA_ligase_A_C"/>
    <property type="match status" value="1"/>
</dbReference>
<evidence type="ECO:0000256" key="1">
    <source>
        <dbReference type="ARBA" id="ARBA00012727"/>
    </source>
</evidence>
<organism evidence="4 5">
    <name type="scientific">Amycolatopsis echigonensis</name>
    <dbReference type="NCBI Taxonomy" id="2576905"/>
    <lineage>
        <taxon>Bacteria</taxon>
        <taxon>Bacillati</taxon>
        <taxon>Actinomycetota</taxon>
        <taxon>Actinomycetes</taxon>
        <taxon>Pseudonocardiales</taxon>
        <taxon>Pseudonocardiaceae</taxon>
        <taxon>Amycolatopsis</taxon>
    </lineage>
</organism>
<proteinExistence type="predicted"/>
<dbReference type="SUPFAM" id="SSF50249">
    <property type="entry name" value="Nucleic acid-binding proteins"/>
    <property type="match status" value="1"/>
</dbReference>
<dbReference type="Gene3D" id="2.40.50.140">
    <property type="entry name" value="Nucleic acid-binding proteins"/>
    <property type="match status" value="1"/>
</dbReference>
<feature type="region of interest" description="Disordered" evidence="2">
    <location>
        <begin position="1"/>
        <end position="45"/>
    </location>
</feature>
<dbReference type="GO" id="GO:0006310">
    <property type="term" value="P:DNA recombination"/>
    <property type="evidence" value="ECO:0007669"/>
    <property type="project" value="InterPro"/>
</dbReference>
<evidence type="ECO:0000313" key="5">
    <source>
        <dbReference type="Proteomes" id="UP000550260"/>
    </source>
</evidence>
<name>A0A8E1W8V9_9PSEU</name>
<dbReference type="EC" id="6.5.1.1" evidence="1"/>
<feature type="domain" description="DNA ligase ATP-dependent C-terminal" evidence="3">
    <location>
        <begin position="106"/>
        <end position="192"/>
    </location>
</feature>
<gene>
    <name evidence="4" type="ORF">H5411_45515</name>
</gene>
<feature type="compositionally biased region" description="Basic residues" evidence="2">
    <location>
        <begin position="9"/>
        <end position="26"/>
    </location>
</feature>
<evidence type="ECO:0000259" key="3">
    <source>
        <dbReference type="Pfam" id="PF04679"/>
    </source>
</evidence>
<sequence>MLLGSCHGRWTRGRSRPPRCGHHPRGTRAAPEPAQPDRGGNPGCLCRGELEHGRHRTSLQHDFRPPRGPGFRHRFNTVSTRARTTADIRTQFTITGNGQTVNATSGAHDTDYDGQLRYVGTGFRLRDLDDLLKVLAPLARSTSPVANPVPRDRARGVHWVEPRIVGEVEFRHLTDLDRRSRHTAWRGLRMDKTDPGQVWPPS</sequence>
<evidence type="ECO:0000256" key="2">
    <source>
        <dbReference type="SAM" id="MobiDB-lite"/>
    </source>
</evidence>
<protein>
    <recommendedName>
        <fullName evidence="1">DNA ligase (ATP)</fullName>
        <ecNumber evidence="1">6.5.1.1</ecNumber>
    </recommendedName>
</protein>
<reference evidence="4 5" key="1">
    <citation type="submission" date="2020-08" db="EMBL/GenBank/DDBJ databases">
        <title>Amycolatopsis echigonensis JCM 21831.</title>
        <authorList>
            <person name="Tedsree N."/>
            <person name="Kuncharoen N."/>
            <person name="Likhitwitayawuid K."/>
            <person name="Tanasupawat S."/>
        </authorList>
    </citation>
    <scope>NUCLEOTIDE SEQUENCE [LARGE SCALE GENOMIC DNA]</scope>
    <source>
        <strain evidence="4 5">JCM 21831</strain>
    </source>
</reference>
<dbReference type="InterPro" id="IPR012309">
    <property type="entry name" value="DNA_ligase_ATP-dep_C"/>
</dbReference>